<dbReference type="RefSeq" id="WP_096585626.1">
    <property type="nucleotide sequence ID" value="NZ_CAWNJS010000005.1"/>
</dbReference>
<dbReference type="KEGG" id="ttq:NIES37_73350"/>
<evidence type="ECO:0000313" key="2">
    <source>
        <dbReference type="EMBL" id="BAZ03322.1"/>
    </source>
</evidence>
<dbReference type="AlphaFoldDB" id="A0A1Z4NCC0"/>
<keyword evidence="3" id="KW-1185">Reference proteome</keyword>
<keyword evidence="2" id="KW-0614">Plasmid</keyword>
<proteinExistence type="predicted"/>
<reference evidence="2 3" key="1">
    <citation type="submission" date="2017-06" db="EMBL/GenBank/DDBJ databases">
        <title>Genome sequencing of cyanobaciteial culture collection at National Institute for Environmental Studies (NIES).</title>
        <authorList>
            <person name="Hirose Y."/>
            <person name="Shimura Y."/>
            <person name="Fujisawa T."/>
            <person name="Nakamura Y."/>
            <person name="Kawachi M."/>
        </authorList>
    </citation>
    <scope>NUCLEOTIDE SEQUENCE [LARGE SCALE GENOMIC DNA]</scope>
    <source>
        <strain evidence="2 3">NIES-37</strain>
        <plasmid evidence="3">Plasmid4 dna</plasmid>
    </source>
</reference>
<dbReference type="Pfam" id="PF03050">
    <property type="entry name" value="DDE_Tnp_IS66"/>
    <property type="match status" value="1"/>
</dbReference>
<protein>
    <submittedName>
        <fullName evidence="2">Putative transposase IS66</fullName>
    </submittedName>
</protein>
<dbReference type="EMBL" id="AP018252">
    <property type="protein sequence ID" value="BAZ03322.1"/>
    <property type="molecule type" value="Genomic_DNA"/>
</dbReference>
<name>A0A1Z4NCC0_9CYAN</name>
<geneLocation type="plasmid" evidence="3">
    <name>Plasmid4 dna</name>
</geneLocation>
<sequence length="85" mass="9794">MSTEIIISLFTFLEQDTIPWNNNTAERAIRHLAIQRKISGSFSESGATSYLVLLGIMQTCRFQDKSLLKFFMSGEKDIDKFKRTK</sequence>
<dbReference type="Proteomes" id="UP000218785">
    <property type="component" value="Plasmid plasmid4"/>
</dbReference>
<accession>A0A1Z4NCC0</accession>
<feature type="domain" description="Transposase IS66 central" evidence="1">
    <location>
        <begin position="8"/>
        <end position="45"/>
    </location>
</feature>
<evidence type="ECO:0000259" key="1">
    <source>
        <dbReference type="Pfam" id="PF03050"/>
    </source>
</evidence>
<dbReference type="InterPro" id="IPR004291">
    <property type="entry name" value="Transposase_IS66_central"/>
</dbReference>
<evidence type="ECO:0000313" key="3">
    <source>
        <dbReference type="Proteomes" id="UP000218785"/>
    </source>
</evidence>
<gene>
    <name evidence="2" type="ORF">NIES37_73350</name>
</gene>
<organism evidence="2 3">
    <name type="scientific">Tolypothrix tenuis PCC 7101</name>
    <dbReference type="NCBI Taxonomy" id="231146"/>
    <lineage>
        <taxon>Bacteria</taxon>
        <taxon>Bacillati</taxon>
        <taxon>Cyanobacteriota</taxon>
        <taxon>Cyanophyceae</taxon>
        <taxon>Nostocales</taxon>
        <taxon>Tolypothrichaceae</taxon>
        <taxon>Tolypothrix</taxon>
    </lineage>
</organism>